<dbReference type="STRING" id="408015.SXIM_06660"/>
<keyword evidence="2" id="KW-1185">Reference proteome</keyword>
<name>A0A0F7FRF0_9ACTN</name>
<evidence type="ECO:0008006" key="3">
    <source>
        <dbReference type="Google" id="ProtNLM"/>
    </source>
</evidence>
<dbReference type="Proteomes" id="UP000034034">
    <property type="component" value="Chromosome"/>
</dbReference>
<organism evidence="1 2">
    <name type="scientific">Streptomyces xiamenensis</name>
    <dbReference type="NCBI Taxonomy" id="408015"/>
    <lineage>
        <taxon>Bacteria</taxon>
        <taxon>Bacillati</taxon>
        <taxon>Actinomycetota</taxon>
        <taxon>Actinomycetes</taxon>
        <taxon>Kitasatosporales</taxon>
        <taxon>Streptomycetaceae</taxon>
        <taxon>Streptomyces</taxon>
    </lineage>
</organism>
<proteinExistence type="predicted"/>
<evidence type="ECO:0000313" key="1">
    <source>
        <dbReference type="EMBL" id="AKG42050.1"/>
    </source>
</evidence>
<gene>
    <name evidence="1" type="ORF">SXIM_06660</name>
</gene>
<dbReference type="KEGG" id="sxi:SXIM_06660"/>
<sequence>MENWLSPARYAVYLTAADGDRARALALYEWNTALACAVLRDLSHFEIALRNAYARALDTTWTGTGHWLDDPGSPLRAPLIRMRKSRRGPRRRVDINDKTRGAIDGARKRYGRTAPPGKVIAELSLGVWRYLSTSAHEKTLWVPHLHRAFPPGTHRATVDQLIGALHELRNRAAHWEPLLTAPVALRTKDLLTVTGLLSPELAAYIQHTSQVGPTLDRRP</sequence>
<reference evidence="1" key="1">
    <citation type="submission" date="2019-08" db="EMBL/GenBank/DDBJ databases">
        <title>Complete genome sequence of a mangrove-derived Streptomyces xiamenensis.</title>
        <authorList>
            <person name="Xu J."/>
        </authorList>
    </citation>
    <scope>NUCLEOTIDE SEQUENCE</scope>
    <source>
        <strain evidence="1">318</strain>
    </source>
</reference>
<dbReference type="AlphaFoldDB" id="A0A0F7FRF0"/>
<dbReference type="PATRIC" id="fig|408015.6.peg.698"/>
<accession>A0A0F7FRF0</accession>
<protein>
    <recommendedName>
        <fullName evidence="3">Abi-like protein</fullName>
    </recommendedName>
</protein>
<dbReference type="EMBL" id="CP009922">
    <property type="protein sequence ID" value="AKG42050.1"/>
    <property type="molecule type" value="Genomic_DNA"/>
</dbReference>
<evidence type="ECO:0000313" key="2">
    <source>
        <dbReference type="Proteomes" id="UP000034034"/>
    </source>
</evidence>
<dbReference type="HOGENOM" id="CLU_067089_1_0_11"/>